<organism evidence="2 3">
    <name type="scientific">Streptomyces axinellae</name>
    <dbReference type="NCBI Taxonomy" id="552788"/>
    <lineage>
        <taxon>Bacteria</taxon>
        <taxon>Bacillati</taxon>
        <taxon>Actinomycetota</taxon>
        <taxon>Actinomycetes</taxon>
        <taxon>Kitasatosporales</taxon>
        <taxon>Streptomycetaceae</taxon>
        <taxon>Streptomyces</taxon>
    </lineage>
</organism>
<comment type="caution">
    <text evidence="2">The sequence shown here is derived from an EMBL/GenBank/DDBJ whole genome shotgun (WGS) entry which is preliminary data.</text>
</comment>
<feature type="compositionally biased region" description="Low complexity" evidence="1">
    <location>
        <begin position="28"/>
        <end position="40"/>
    </location>
</feature>
<proteinExistence type="predicted"/>
<feature type="compositionally biased region" description="Basic and acidic residues" evidence="1">
    <location>
        <begin position="41"/>
        <end position="57"/>
    </location>
</feature>
<sequence length="278" mass="31023">MPDDKNLLREAVNRNAYQKSYARDPAAHEAAQAQADQARAAQEHEERERVARNETEVQNHLARLRAERQGETQKSAAAQDISPQDFLRTMEEKEPMKALEEAEIMARKEEDVALDICDKLLDSPLSDGQHNPAEDAANIRADRAGEVAKAWSQLKEYIRETREVAADVAAYEASEMSSIPFSTWEEVRADEDMRESYEKARELQRNYLRVYGTQQPVASAPESVVQAARASRQLTLDQPGQKPVSPGAAQAKPTGTVPAKRPNNSEPGGRLSPPPRKR</sequence>
<feature type="region of interest" description="Disordered" evidence="1">
    <location>
        <begin position="18"/>
        <end position="87"/>
    </location>
</feature>
<evidence type="ECO:0000313" key="3">
    <source>
        <dbReference type="Proteomes" id="UP001501447"/>
    </source>
</evidence>
<dbReference type="RefSeq" id="WP_344568627.1">
    <property type="nucleotide sequence ID" value="NZ_BAAARJ010000017.1"/>
</dbReference>
<dbReference type="Proteomes" id="UP001501447">
    <property type="component" value="Unassembled WGS sequence"/>
</dbReference>
<keyword evidence="3" id="KW-1185">Reference proteome</keyword>
<dbReference type="EMBL" id="BAAARJ010000017">
    <property type="protein sequence ID" value="GAA2628491.1"/>
    <property type="molecule type" value="Genomic_DNA"/>
</dbReference>
<accession>A0ABP6CV78</accession>
<feature type="region of interest" description="Disordered" evidence="1">
    <location>
        <begin position="214"/>
        <end position="278"/>
    </location>
</feature>
<protein>
    <submittedName>
        <fullName evidence="2">Uncharacterized protein</fullName>
    </submittedName>
</protein>
<name>A0ABP6CV78_9ACTN</name>
<reference evidence="3" key="1">
    <citation type="journal article" date="2019" name="Int. J. Syst. Evol. Microbiol.">
        <title>The Global Catalogue of Microorganisms (GCM) 10K type strain sequencing project: providing services to taxonomists for standard genome sequencing and annotation.</title>
        <authorList>
            <consortium name="The Broad Institute Genomics Platform"/>
            <consortium name="The Broad Institute Genome Sequencing Center for Infectious Disease"/>
            <person name="Wu L."/>
            <person name="Ma J."/>
        </authorList>
    </citation>
    <scope>NUCLEOTIDE SEQUENCE [LARGE SCALE GENOMIC DNA]</scope>
    <source>
        <strain evidence="3">JCM 16373</strain>
    </source>
</reference>
<evidence type="ECO:0000256" key="1">
    <source>
        <dbReference type="SAM" id="MobiDB-lite"/>
    </source>
</evidence>
<gene>
    <name evidence="2" type="ORF">GCM10009863_49590</name>
</gene>
<evidence type="ECO:0000313" key="2">
    <source>
        <dbReference type="EMBL" id="GAA2628491.1"/>
    </source>
</evidence>